<protein>
    <submittedName>
        <fullName evidence="2">Uncharacterized protein</fullName>
    </submittedName>
</protein>
<evidence type="ECO:0000256" key="1">
    <source>
        <dbReference type="SAM" id="Phobius"/>
    </source>
</evidence>
<evidence type="ECO:0000313" key="3">
    <source>
        <dbReference type="Proteomes" id="UP000316621"/>
    </source>
</evidence>
<name>A0A4Y7LCN6_PAPSO</name>
<keyword evidence="1" id="KW-1133">Transmembrane helix</keyword>
<dbReference type="Proteomes" id="UP000316621">
    <property type="component" value="Chromosome 11"/>
</dbReference>
<evidence type="ECO:0000313" key="2">
    <source>
        <dbReference type="EMBL" id="RZC82452.1"/>
    </source>
</evidence>
<keyword evidence="3" id="KW-1185">Reference proteome</keyword>
<reference evidence="2 3" key="1">
    <citation type="journal article" date="2018" name="Science">
        <title>The opium poppy genome and morphinan production.</title>
        <authorList>
            <person name="Guo L."/>
            <person name="Winzer T."/>
            <person name="Yang X."/>
            <person name="Li Y."/>
            <person name="Ning Z."/>
            <person name="He Z."/>
            <person name="Teodor R."/>
            <person name="Lu Y."/>
            <person name="Bowser T.A."/>
            <person name="Graham I.A."/>
            <person name="Ye K."/>
        </authorList>
    </citation>
    <scope>NUCLEOTIDE SEQUENCE [LARGE SCALE GENOMIC DNA]</scope>
    <source>
        <strain evidence="3">cv. HN1</strain>
        <tissue evidence="2">Leaves</tissue>
    </source>
</reference>
<dbReference type="AlphaFoldDB" id="A0A4Y7LCN6"/>
<keyword evidence="1" id="KW-0472">Membrane</keyword>
<dbReference type="Gramene" id="RZC82452">
    <property type="protein sequence ID" value="RZC82452"/>
    <property type="gene ID" value="C5167_045238"/>
</dbReference>
<sequence>MHFVSLVTDLICFSLIWCSMFLDFSNLISFLDPHLILRTFTSLQLRLNRRGISACLFPYLVWLLLAISCRFPFWGPAVLGPGMGRNVGFYEKCGFQQKGIEMAMYFKVNLKFILMK</sequence>
<keyword evidence="1" id="KW-0812">Transmembrane</keyword>
<feature type="transmembrane region" description="Helical" evidence="1">
    <location>
        <begin position="52"/>
        <end position="73"/>
    </location>
</feature>
<organism evidence="2 3">
    <name type="scientific">Papaver somniferum</name>
    <name type="common">Opium poppy</name>
    <dbReference type="NCBI Taxonomy" id="3469"/>
    <lineage>
        <taxon>Eukaryota</taxon>
        <taxon>Viridiplantae</taxon>
        <taxon>Streptophyta</taxon>
        <taxon>Embryophyta</taxon>
        <taxon>Tracheophyta</taxon>
        <taxon>Spermatophyta</taxon>
        <taxon>Magnoliopsida</taxon>
        <taxon>Ranunculales</taxon>
        <taxon>Papaveraceae</taxon>
        <taxon>Papaveroideae</taxon>
        <taxon>Papaver</taxon>
    </lineage>
</organism>
<proteinExistence type="predicted"/>
<accession>A0A4Y7LCN6</accession>
<gene>
    <name evidence="2" type="ORF">C5167_045238</name>
</gene>
<dbReference type="EMBL" id="CM010725">
    <property type="protein sequence ID" value="RZC82452.1"/>
    <property type="molecule type" value="Genomic_DNA"/>
</dbReference>
<feature type="transmembrane region" description="Helical" evidence="1">
    <location>
        <begin position="6"/>
        <end position="31"/>
    </location>
</feature>